<comment type="caution">
    <text evidence="1">The sequence shown here is derived from an EMBL/GenBank/DDBJ whole genome shotgun (WGS) entry which is preliminary data.</text>
</comment>
<dbReference type="AlphaFoldDB" id="A0A2S7WQL8"/>
<dbReference type="Proteomes" id="UP000238882">
    <property type="component" value="Unassembled WGS sequence"/>
</dbReference>
<keyword evidence="2" id="KW-1185">Reference proteome</keyword>
<evidence type="ECO:0000313" key="1">
    <source>
        <dbReference type="EMBL" id="PQJ79561.1"/>
    </source>
</evidence>
<evidence type="ECO:0000313" key="2">
    <source>
        <dbReference type="Proteomes" id="UP000238882"/>
    </source>
</evidence>
<protein>
    <submittedName>
        <fullName evidence="1">Uncharacterized protein</fullName>
    </submittedName>
</protein>
<dbReference type="EMBL" id="MSCN01000001">
    <property type="protein sequence ID" value="PQJ79561.1"/>
    <property type="molecule type" value="Genomic_DNA"/>
</dbReference>
<proteinExistence type="predicted"/>
<organism evidence="1 2">
    <name type="scientific">Polaribacter porphyrae</name>
    <dbReference type="NCBI Taxonomy" id="1137780"/>
    <lineage>
        <taxon>Bacteria</taxon>
        <taxon>Pseudomonadati</taxon>
        <taxon>Bacteroidota</taxon>
        <taxon>Flavobacteriia</taxon>
        <taxon>Flavobacteriales</taxon>
        <taxon>Flavobacteriaceae</taxon>
    </lineage>
</organism>
<reference evidence="1 2" key="1">
    <citation type="submission" date="2016-12" db="EMBL/GenBank/DDBJ databases">
        <title>Trade-off between light-utilization and light-protection in marine flavobacteria.</title>
        <authorList>
            <person name="Kumagai Y."/>
            <person name="Yoshizawa S."/>
            <person name="Kogure K."/>
            <person name="Iwasaki W."/>
        </authorList>
    </citation>
    <scope>NUCLEOTIDE SEQUENCE [LARGE SCALE GENOMIC DNA]</scope>
    <source>
        <strain evidence="1 2">NBRC 108759</strain>
    </source>
</reference>
<name>A0A2S7WQL8_9FLAO</name>
<sequence length="219" mass="24633">MNTISDKESLYRIMKSNTDLSKVADAIDNNSNILDNNEELSSLLTEFNLNDISKLRVILETSQSGLFIKKSDLTQEDLVSLGVASIEELAEALKDKDLSNMFHSSNPNVSAFLYAEKLISRAKRRVIEHLRTLSDKYDCNELDEDISKSAIGGIKKNGQPIYIVTRPSDNDFIIVYYGSEKDILDYENSELWVDNGIDIPKRITLGKILKNTGINKIPV</sequence>
<accession>A0A2S7WQL8</accession>
<gene>
    <name evidence="1" type="ORF">BTO18_10425</name>
</gene>